<dbReference type="Proteomes" id="UP001138540">
    <property type="component" value="Unassembled WGS sequence"/>
</dbReference>
<dbReference type="GO" id="GO:0003887">
    <property type="term" value="F:DNA-directed DNA polymerase activity"/>
    <property type="evidence" value="ECO:0007669"/>
    <property type="project" value="UniProtKB-EC"/>
</dbReference>
<keyword evidence="6" id="KW-1185">Reference proteome</keyword>
<evidence type="ECO:0000256" key="3">
    <source>
        <dbReference type="ARBA" id="ARBA00022705"/>
    </source>
</evidence>
<keyword evidence="4" id="KW-0239">DNA-directed DNA polymerase</keyword>
<dbReference type="EMBL" id="JACHKA010000001">
    <property type="protein sequence ID" value="MBB5987806.1"/>
    <property type="molecule type" value="Genomic_DNA"/>
</dbReference>
<gene>
    <name evidence="5" type="ORF">HNP60_003780</name>
</gene>
<evidence type="ECO:0000313" key="6">
    <source>
        <dbReference type="Proteomes" id="UP001138540"/>
    </source>
</evidence>
<keyword evidence="3" id="KW-0235">DNA replication</keyword>
<accession>A0ABR6NKL9</accession>
<evidence type="ECO:0000313" key="5">
    <source>
        <dbReference type="EMBL" id="MBB5987806.1"/>
    </source>
</evidence>
<dbReference type="SUPFAM" id="SSF52540">
    <property type="entry name" value="P-loop containing nucleoside triphosphate hydrolases"/>
    <property type="match status" value="1"/>
</dbReference>
<comment type="caution">
    <text evidence="5">The sequence shown here is derived from an EMBL/GenBank/DDBJ whole genome shotgun (WGS) entry which is preliminary data.</text>
</comment>
<dbReference type="EC" id="2.7.7.7" evidence="5"/>
<dbReference type="InterPro" id="IPR005790">
    <property type="entry name" value="DNA_polIII_delta"/>
</dbReference>
<keyword evidence="1 5" id="KW-0808">Transferase</keyword>
<evidence type="ECO:0000256" key="1">
    <source>
        <dbReference type="ARBA" id="ARBA00022679"/>
    </source>
</evidence>
<dbReference type="PANTHER" id="PTHR34388">
    <property type="entry name" value="DNA POLYMERASE III SUBUNIT DELTA"/>
    <property type="match status" value="1"/>
</dbReference>
<keyword evidence="2 5" id="KW-0548">Nucleotidyltransferase</keyword>
<proteinExistence type="predicted"/>
<protein>
    <submittedName>
        <fullName evidence="5">DNA polymerase-3 subunit delta</fullName>
        <ecNumber evidence="5">2.7.7.7</ecNumber>
    </submittedName>
</protein>
<sequence length="327" mass="34665">MSLRADNAAALKALDNPAADIRLYLLFGPDEAGSEALAARFARAMGPGAERVDLDGAALRSDPARLPDEAAAISMFGDRRWIRVQPAGEEVLPAVQTLLEADATGDPVVMIAGNLRKTSKLLGFCDAHRAAVTIVSYAPEGRNAEQLAVTMAREAGLELPGDLARRLVALSGGERGLLAGEIEKLVLYLDATPETPRAATDEALDALGAEGGEQQLFKAAMTVLSGNIRGTEQEMARLRQSGGSLAGLLRITLQRAVGLAQTQAGQGQRYGGRGDDDLAQRWSADDLGRAIRRMAQAERTSRLSHGIGETVLAQELVNVARLAARRR</sequence>
<dbReference type="PANTHER" id="PTHR34388:SF1">
    <property type="entry name" value="DNA POLYMERASE III SUBUNIT DELTA"/>
    <property type="match status" value="1"/>
</dbReference>
<evidence type="ECO:0000256" key="2">
    <source>
        <dbReference type="ARBA" id="ARBA00022695"/>
    </source>
</evidence>
<reference evidence="5 6" key="1">
    <citation type="submission" date="2020-08" db="EMBL/GenBank/DDBJ databases">
        <title>Exploring microbial biodiversity for novel pathways involved in the catabolism of aromatic compounds derived from lignin.</title>
        <authorList>
            <person name="Elkins J."/>
        </authorList>
    </citation>
    <scope>NUCLEOTIDE SEQUENCE [LARGE SCALE GENOMIC DNA]</scope>
    <source>
        <strain evidence="5 6">B1D3A</strain>
    </source>
</reference>
<dbReference type="InterPro" id="IPR027417">
    <property type="entry name" value="P-loop_NTPase"/>
</dbReference>
<name>A0ABR6NKL9_9SPHN</name>
<evidence type="ECO:0000256" key="4">
    <source>
        <dbReference type="ARBA" id="ARBA00022932"/>
    </source>
</evidence>
<dbReference type="RefSeq" id="WP_184156462.1">
    <property type="nucleotide sequence ID" value="NZ_JACHKA010000001.1"/>
</dbReference>
<organism evidence="5 6">
    <name type="scientific">Sphingobium lignivorans</name>
    <dbReference type="NCBI Taxonomy" id="2735886"/>
    <lineage>
        <taxon>Bacteria</taxon>
        <taxon>Pseudomonadati</taxon>
        <taxon>Pseudomonadota</taxon>
        <taxon>Alphaproteobacteria</taxon>
        <taxon>Sphingomonadales</taxon>
        <taxon>Sphingomonadaceae</taxon>
        <taxon>Sphingobium</taxon>
    </lineage>
</organism>